<feature type="transmembrane region" description="Helical" evidence="5">
    <location>
        <begin position="6"/>
        <end position="29"/>
    </location>
</feature>
<evidence type="ECO:0000256" key="3">
    <source>
        <dbReference type="ARBA" id="ARBA00022989"/>
    </source>
</evidence>
<dbReference type="InParanoid" id="H2ZCZ0"/>
<keyword evidence="2 5" id="KW-0812">Transmembrane</keyword>
<feature type="transmembrane region" description="Helical" evidence="5">
    <location>
        <begin position="83"/>
        <end position="105"/>
    </location>
</feature>
<keyword evidence="3 5" id="KW-1133">Transmembrane helix</keyword>
<proteinExistence type="predicted"/>
<sequence>MDVTGTKIGIIFGLLATTLTASLLPYICFRYSVRKSKSGRGKSKKGVWTKVQCCKDVPAEPDTPGSNGISELKNNQTKRKNKLMMSVLNCFSGGIFLGTSFLGLLPEIRENFDSFKITWPTLSRPASANGTVSGGKEPALMPMAEIVITCGLFFILIIEQSAHSWHHSRVQRKRRKAALGGETVKFNVSANQAAVDMAEEEHSHKENVEQEDHDHSSIRSIFLIATLSVHSFLEGIAIGLQDKVGSLLAIFIAVLFHKSLMALSMGTNLVQGMQPFKRILAAGLVFAFMSPGGISVGLIIK</sequence>
<dbReference type="PANTHER" id="PTHR11040:SF140">
    <property type="entry name" value="ZRT (ZRT), IRT- (IRT-) LIKE PROTEIN TRANSPORTER"/>
    <property type="match status" value="1"/>
</dbReference>
<dbReference type="OMA" id="TIEVFPC"/>
<evidence type="ECO:0000313" key="6">
    <source>
        <dbReference type="Ensembl" id="ENSCSAVP00000015456.1"/>
    </source>
</evidence>
<dbReference type="GeneTree" id="ENSGT00940000164669"/>
<dbReference type="PANTHER" id="PTHR11040">
    <property type="entry name" value="ZINC/IRON TRANSPORTER"/>
    <property type="match status" value="1"/>
</dbReference>
<organism evidence="6 7">
    <name type="scientific">Ciona savignyi</name>
    <name type="common">Pacific transparent sea squirt</name>
    <dbReference type="NCBI Taxonomy" id="51511"/>
    <lineage>
        <taxon>Eukaryota</taxon>
        <taxon>Metazoa</taxon>
        <taxon>Chordata</taxon>
        <taxon>Tunicata</taxon>
        <taxon>Ascidiacea</taxon>
        <taxon>Phlebobranchia</taxon>
        <taxon>Cionidae</taxon>
        <taxon>Ciona</taxon>
    </lineage>
</organism>
<dbReference type="STRING" id="51511.ENSCSAVP00000015456"/>
<dbReference type="Pfam" id="PF02535">
    <property type="entry name" value="Zip"/>
    <property type="match status" value="1"/>
</dbReference>
<comment type="subcellular location">
    <subcellularLocation>
        <location evidence="1">Membrane</location>
        <topology evidence="1">Multi-pass membrane protein</topology>
    </subcellularLocation>
</comment>
<protein>
    <recommendedName>
        <fullName evidence="8">Zinc transporter ZIP1</fullName>
    </recommendedName>
</protein>
<feature type="transmembrane region" description="Helical" evidence="5">
    <location>
        <begin position="246"/>
        <end position="267"/>
    </location>
</feature>
<keyword evidence="4 5" id="KW-0472">Membrane</keyword>
<feature type="transmembrane region" description="Helical" evidence="5">
    <location>
        <begin position="139"/>
        <end position="158"/>
    </location>
</feature>
<feature type="transmembrane region" description="Helical" evidence="5">
    <location>
        <begin position="279"/>
        <end position="300"/>
    </location>
</feature>
<evidence type="ECO:0000256" key="2">
    <source>
        <dbReference type="ARBA" id="ARBA00022692"/>
    </source>
</evidence>
<dbReference type="GO" id="GO:0005385">
    <property type="term" value="F:zinc ion transmembrane transporter activity"/>
    <property type="evidence" value="ECO:0007669"/>
    <property type="project" value="TreeGrafter"/>
</dbReference>
<keyword evidence="7" id="KW-1185">Reference proteome</keyword>
<name>H2ZCZ0_CIOSA</name>
<reference evidence="6" key="2">
    <citation type="submission" date="2025-08" db="UniProtKB">
        <authorList>
            <consortium name="Ensembl"/>
        </authorList>
    </citation>
    <scope>IDENTIFICATION</scope>
</reference>
<dbReference type="Ensembl" id="ENSCSAVT00000015634.1">
    <property type="protein sequence ID" value="ENSCSAVP00000015456.1"/>
    <property type="gene ID" value="ENSCSAVG00000009074.1"/>
</dbReference>
<dbReference type="HOGENOM" id="CLU_925988_0_0_1"/>
<dbReference type="GO" id="GO:0005886">
    <property type="term" value="C:plasma membrane"/>
    <property type="evidence" value="ECO:0007669"/>
    <property type="project" value="TreeGrafter"/>
</dbReference>
<evidence type="ECO:0000256" key="1">
    <source>
        <dbReference type="ARBA" id="ARBA00004141"/>
    </source>
</evidence>
<dbReference type="Proteomes" id="UP000007875">
    <property type="component" value="Unassembled WGS sequence"/>
</dbReference>
<evidence type="ECO:0000256" key="4">
    <source>
        <dbReference type="ARBA" id="ARBA00023136"/>
    </source>
</evidence>
<dbReference type="AlphaFoldDB" id="H2ZCZ0"/>
<dbReference type="InterPro" id="IPR003689">
    <property type="entry name" value="ZIP"/>
</dbReference>
<reference evidence="6" key="3">
    <citation type="submission" date="2025-09" db="UniProtKB">
        <authorList>
            <consortium name="Ensembl"/>
        </authorList>
    </citation>
    <scope>IDENTIFICATION</scope>
</reference>
<dbReference type="eggNOG" id="KOG1558">
    <property type="taxonomic scope" value="Eukaryota"/>
</dbReference>
<accession>H2ZCZ0</accession>
<evidence type="ECO:0000313" key="7">
    <source>
        <dbReference type="Proteomes" id="UP000007875"/>
    </source>
</evidence>
<evidence type="ECO:0008006" key="8">
    <source>
        <dbReference type="Google" id="ProtNLM"/>
    </source>
</evidence>
<evidence type="ECO:0000256" key="5">
    <source>
        <dbReference type="SAM" id="Phobius"/>
    </source>
</evidence>
<reference evidence="7" key="1">
    <citation type="submission" date="2003-08" db="EMBL/GenBank/DDBJ databases">
        <authorList>
            <person name="Birren B."/>
            <person name="Nusbaum C."/>
            <person name="Abebe A."/>
            <person name="Abouelleil A."/>
            <person name="Adekoya E."/>
            <person name="Ait-zahra M."/>
            <person name="Allen N."/>
            <person name="Allen T."/>
            <person name="An P."/>
            <person name="Anderson M."/>
            <person name="Anderson S."/>
            <person name="Arachchi H."/>
            <person name="Armbruster J."/>
            <person name="Bachantsang P."/>
            <person name="Baldwin J."/>
            <person name="Barry A."/>
            <person name="Bayul T."/>
            <person name="Blitshsteyn B."/>
            <person name="Bloom T."/>
            <person name="Blye J."/>
            <person name="Boguslavskiy L."/>
            <person name="Borowsky M."/>
            <person name="Boukhgalter B."/>
            <person name="Brunache A."/>
            <person name="Butler J."/>
            <person name="Calixte N."/>
            <person name="Calvo S."/>
            <person name="Camarata J."/>
            <person name="Campo K."/>
            <person name="Chang J."/>
            <person name="Cheshatsang Y."/>
            <person name="Citroen M."/>
            <person name="Collymore A."/>
            <person name="Considine T."/>
            <person name="Cook A."/>
            <person name="Cooke P."/>
            <person name="Corum B."/>
            <person name="Cuomo C."/>
            <person name="David R."/>
            <person name="Dawoe T."/>
            <person name="Degray S."/>
            <person name="Dodge S."/>
            <person name="Dooley K."/>
            <person name="Dorje P."/>
            <person name="Dorjee K."/>
            <person name="Dorris L."/>
            <person name="Duffey N."/>
            <person name="Dupes A."/>
            <person name="Elkins T."/>
            <person name="Engels R."/>
            <person name="Erickson J."/>
            <person name="Farina A."/>
            <person name="Faro S."/>
            <person name="Ferreira P."/>
            <person name="Fischer H."/>
            <person name="Fitzgerald M."/>
            <person name="Foley K."/>
            <person name="Gage D."/>
            <person name="Galagan J."/>
            <person name="Gearin G."/>
            <person name="Gnerre S."/>
            <person name="Gnirke A."/>
            <person name="Goyette A."/>
            <person name="Graham J."/>
            <person name="Grandbois E."/>
            <person name="Gyaltsen K."/>
            <person name="Hafez N."/>
            <person name="Hagopian D."/>
            <person name="Hagos B."/>
            <person name="Hall J."/>
            <person name="Hatcher B."/>
            <person name="Heller A."/>
            <person name="Higgins H."/>
            <person name="Honan T."/>
            <person name="Horn A."/>
            <person name="Houde N."/>
            <person name="Hughes L."/>
            <person name="Hulme W."/>
            <person name="Husby E."/>
            <person name="Iliev I."/>
            <person name="Jaffe D."/>
            <person name="Jones C."/>
            <person name="Kamal M."/>
            <person name="Kamat A."/>
            <person name="Kamvysselis M."/>
            <person name="Karlsson E."/>
            <person name="Kells C."/>
            <person name="Kieu A."/>
            <person name="Kisner P."/>
            <person name="Kodira C."/>
            <person name="Kulbokas E."/>
            <person name="Labutti K."/>
            <person name="Lama D."/>
            <person name="Landers T."/>
            <person name="Leger J."/>
            <person name="Levine S."/>
            <person name="Lewis D."/>
            <person name="Lewis T."/>
            <person name="Lindblad-toh K."/>
            <person name="Liu X."/>
            <person name="Lokyitsang T."/>
            <person name="Lokyitsang Y."/>
            <person name="Lucien O."/>
            <person name="Lui A."/>
            <person name="Ma L.J."/>
            <person name="Mabbitt R."/>
            <person name="Macdonald J."/>
            <person name="Maclean C."/>
            <person name="Major J."/>
            <person name="Manning J."/>
            <person name="Marabella R."/>
            <person name="Maru K."/>
            <person name="Matthews C."/>
            <person name="Mauceli E."/>
            <person name="Mccarthy M."/>
            <person name="Mcdonough S."/>
            <person name="Mcghee T."/>
            <person name="Meldrim J."/>
            <person name="Meneus L."/>
            <person name="Mesirov J."/>
            <person name="Mihalev A."/>
            <person name="Mihova T."/>
            <person name="Mikkelsen T."/>
            <person name="Mlenga V."/>
            <person name="Moru K."/>
            <person name="Mozes J."/>
            <person name="Mulrain L."/>
            <person name="Munson G."/>
            <person name="Naylor J."/>
            <person name="Newes C."/>
            <person name="Nguyen C."/>
            <person name="Nguyen N."/>
            <person name="Nguyen T."/>
            <person name="Nicol R."/>
            <person name="Nielsen C."/>
            <person name="Nizzari M."/>
            <person name="Norbu C."/>
            <person name="Norbu N."/>
            <person name="O'donnell P."/>
            <person name="Okoawo O."/>
            <person name="O'leary S."/>
            <person name="Omotosho B."/>
            <person name="O'neill K."/>
            <person name="Osman S."/>
            <person name="Parker S."/>
            <person name="Perrin D."/>
            <person name="Phunkhang P."/>
            <person name="Piqani B."/>
            <person name="Purcell S."/>
            <person name="Rachupka T."/>
            <person name="Ramasamy U."/>
            <person name="Rameau R."/>
            <person name="Ray V."/>
            <person name="Raymond C."/>
            <person name="Retta R."/>
            <person name="Richardson S."/>
            <person name="Rise C."/>
            <person name="Rodriguez J."/>
            <person name="Rogers J."/>
            <person name="Rogov P."/>
            <person name="Rutman M."/>
            <person name="Schupbach R."/>
            <person name="Seaman C."/>
            <person name="Settipalli S."/>
            <person name="Sharpe T."/>
            <person name="Sheridan J."/>
            <person name="Sherpa N."/>
            <person name="Shi J."/>
            <person name="Smirnov S."/>
            <person name="Smith C."/>
            <person name="Sougnez C."/>
            <person name="Spencer B."/>
            <person name="Stalker J."/>
            <person name="Stange-thomann N."/>
            <person name="Stavropoulos S."/>
            <person name="Stetson K."/>
            <person name="Stone C."/>
            <person name="Stone S."/>
            <person name="Stubbs M."/>
            <person name="Talamas J."/>
            <person name="Tchuinga P."/>
            <person name="Tenzing P."/>
            <person name="Tesfaye S."/>
            <person name="Theodore J."/>
            <person name="Thoulutsang Y."/>
            <person name="Topham K."/>
            <person name="Towey S."/>
            <person name="Tsamla T."/>
            <person name="Tsomo N."/>
            <person name="Vallee D."/>
            <person name="Vassiliev H."/>
            <person name="Venkataraman V."/>
            <person name="Vinson J."/>
            <person name="Vo A."/>
            <person name="Wade C."/>
            <person name="Wang S."/>
            <person name="Wangchuk T."/>
            <person name="Wangdi T."/>
            <person name="Whittaker C."/>
            <person name="Wilkinson J."/>
            <person name="Wu Y."/>
            <person name="Wyman D."/>
            <person name="Yadav S."/>
            <person name="Yang S."/>
            <person name="Yang X."/>
            <person name="Yeager S."/>
            <person name="Yee E."/>
            <person name="Young G."/>
            <person name="Zainoun J."/>
            <person name="Zembeck L."/>
            <person name="Zimmer A."/>
            <person name="Zody M."/>
            <person name="Lander E."/>
        </authorList>
    </citation>
    <scope>NUCLEOTIDE SEQUENCE [LARGE SCALE GENOMIC DNA]</scope>
</reference>